<gene>
    <name evidence="1" type="ORF">XELAEV_18046096mg</name>
</gene>
<reference evidence="2" key="1">
    <citation type="journal article" date="2016" name="Nature">
        <title>Genome evolution in the allotetraploid frog Xenopus laevis.</title>
        <authorList>
            <person name="Session A.M."/>
            <person name="Uno Y."/>
            <person name="Kwon T."/>
            <person name="Chapman J.A."/>
            <person name="Toyoda A."/>
            <person name="Takahashi S."/>
            <person name="Fukui A."/>
            <person name="Hikosaka A."/>
            <person name="Suzuki A."/>
            <person name="Kondo M."/>
            <person name="van Heeringen S.J."/>
            <person name="Quigley I."/>
            <person name="Heinz S."/>
            <person name="Ogino H."/>
            <person name="Ochi H."/>
            <person name="Hellsten U."/>
            <person name="Lyons J.B."/>
            <person name="Simakov O."/>
            <person name="Putnam N."/>
            <person name="Stites J."/>
            <person name="Kuroki Y."/>
            <person name="Tanaka T."/>
            <person name="Michiue T."/>
            <person name="Watanabe M."/>
            <person name="Bogdanovic O."/>
            <person name="Lister R."/>
            <person name="Georgiou G."/>
            <person name="Paranjpe S.S."/>
            <person name="van Kruijsbergen I."/>
            <person name="Shu S."/>
            <person name="Carlson J."/>
            <person name="Kinoshita T."/>
            <person name="Ohta Y."/>
            <person name="Mawaribuchi S."/>
            <person name="Jenkins J."/>
            <person name="Grimwood J."/>
            <person name="Schmutz J."/>
            <person name="Mitros T."/>
            <person name="Mozaffari S.V."/>
            <person name="Suzuki Y."/>
            <person name="Haramoto Y."/>
            <person name="Yamamoto T.S."/>
            <person name="Takagi C."/>
            <person name="Heald R."/>
            <person name="Miller K."/>
            <person name="Haudenschild C."/>
            <person name="Kitzman J."/>
            <person name="Nakayama T."/>
            <person name="Izutsu Y."/>
            <person name="Robert J."/>
            <person name="Fortriede J."/>
            <person name="Burns K."/>
            <person name="Lotay V."/>
            <person name="Karimi K."/>
            <person name="Yasuoka Y."/>
            <person name="Dichmann D.S."/>
            <person name="Flajnik M.F."/>
            <person name="Houston D.W."/>
            <person name="Shendure J."/>
            <person name="DuPasquier L."/>
            <person name="Vize P.D."/>
            <person name="Zorn A.M."/>
            <person name="Ito M."/>
            <person name="Marcotte E.M."/>
            <person name="Wallingford J.B."/>
            <person name="Ito Y."/>
            <person name="Asashima M."/>
            <person name="Ueno N."/>
            <person name="Matsuda Y."/>
            <person name="Veenstra G.J."/>
            <person name="Fujiyama A."/>
            <person name="Harland R.M."/>
            <person name="Taira M."/>
            <person name="Rokhsar D.S."/>
        </authorList>
    </citation>
    <scope>NUCLEOTIDE SEQUENCE [LARGE SCALE GENOMIC DNA]</scope>
    <source>
        <strain evidence="2">J</strain>
    </source>
</reference>
<evidence type="ECO:0000313" key="2">
    <source>
        <dbReference type="Proteomes" id="UP000694892"/>
    </source>
</evidence>
<dbReference type="Proteomes" id="UP000694892">
    <property type="component" value="Chromosome 9_10S"/>
</dbReference>
<organism evidence="1 2">
    <name type="scientific">Xenopus laevis</name>
    <name type="common">African clawed frog</name>
    <dbReference type="NCBI Taxonomy" id="8355"/>
    <lineage>
        <taxon>Eukaryota</taxon>
        <taxon>Metazoa</taxon>
        <taxon>Chordata</taxon>
        <taxon>Craniata</taxon>
        <taxon>Vertebrata</taxon>
        <taxon>Euteleostomi</taxon>
        <taxon>Amphibia</taxon>
        <taxon>Batrachia</taxon>
        <taxon>Anura</taxon>
        <taxon>Pipoidea</taxon>
        <taxon>Pipidae</taxon>
        <taxon>Xenopodinae</taxon>
        <taxon>Xenopus</taxon>
        <taxon>Xenopus</taxon>
    </lineage>
</organism>
<dbReference type="EMBL" id="CM004483">
    <property type="protein sequence ID" value="OCT60076.1"/>
    <property type="molecule type" value="Genomic_DNA"/>
</dbReference>
<dbReference type="AlphaFoldDB" id="A0A974H0L9"/>
<name>A0A974H0L9_XENLA</name>
<proteinExistence type="predicted"/>
<protein>
    <submittedName>
        <fullName evidence="1">Uncharacterized protein</fullName>
    </submittedName>
</protein>
<evidence type="ECO:0000313" key="1">
    <source>
        <dbReference type="EMBL" id="OCT60076.1"/>
    </source>
</evidence>
<sequence length="107" mass="12204">MWVQAYYGTGENWESRSQPVFICQAPALEKIQGFIRLFLLHSLCHIVSTSRKCCGPWHGSSINYPSFQVTLPYIPTWQNNGIISRLIFIILLPTPGLKYSEMTGAHF</sequence>
<accession>A0A974H0L9</accession>